<keyword evidence="2" id="KW-1133">Transmembrane helix</keyword>
<keyword evidence="2" id="KW-0812">Transmembrane</keyword>
<gene>
    <name evidence="3" type="ORF">SAMN02745134_03467</name>
</gene>
<evidence type="ECO:0000313" key="3">
    <source>
        <dbReference type="EMBL" id="SMC28324.1"/>
    </source>
</evidence>
<evidence type="ECO:0000313" key="4">
    <source>
        <dbReference type="Proteomes" id="UP000192468"/>
    </source>
</evidence>
<proteinExistence type="predicted"/>
<keyword evidence="2" id="KW-0472">Membrane</keyword>
<organism evidence="3 4">
    <name type="scientific">Clostridium acidisoli DSM 12555</name>
    <dbReference type="NCBI Taxonomy" id="1121291"/>
    <lineage>
        <taxon>Bacteria</taxon>
        <taxon>Bacillati</taxon>
        <taxon>Bacillota</taxon>
        <taxon>Clostridia</taxon>
        <taxon>Eubacteriales</taxon>
        <taxon>Clostridiaceae</taxon>
        <taxon>Clostridium</taxon>
    </lineage>
</organism>
<feature type="coiled-coil region" evidence="1">
    <location>
        <begin position="37"/>
        <end position="64"/>
    </location>
</feature>
<dbReference type="AlphaFoldDB" id="A0A1W1XWV9"/>
<feature type="transmembrane region" description="Helical" evidence="2">
    <location>
        <begin position="7"/>
        <end position="24"/>
    </location>
</feature>
<evidence type="ECO:0000256" key="2">
    <source>
        <dbReference type="SAM" id="Phobius"/>
    </source>
</evidence>
<name>A0A1W1XWV9_9CLOT</name>
<dbReference type="InterPro" id="IPR007060">
    <property type="entry name" value="FtsL/DivIC"/>
</dbReference>
<reference evidence="3 4" key="1">
    <citation type="submission" date="2017-04" db="EMBL/GenBank/DDBJ databases">
        <authorList>
            <person name="Afonso C.L."/>
            <person name="Miller P.J."/>
            <person name="Scott M.A."/>
            <person name="Spackman E."/>
            <person name="Goraichik I."/>
            <person name="Dimitrov K.M."/>
            <person name="Suarez D.L."/>
            <person name="Swayne D.E."/>
        </authorList>
    </citation>
    <scope>NUCLEOTIDE SEQUENCE [LARGE SCALE GENOMIC DNA]</scope>
    <source>
        <strain evidence="3 4">DSM 12555</strain>
    </source>
</reference>
<dbReference type="Proteomes" id="UP000192468">
    <property type="component" value="Unassembled WGS sequence"/>
</dbReference>
<dbReference type="STRING" id="1121291.SAMN02745134_03467"/>
<dbReference type="Pfam" id="PF04977">
    <property type="entry name" value="DivIC"/>
    <property type="match status" value="1"/>
</dbReference>
<sequence length="89" mass="10346">MKKGFKLKFLIIGVFMVNICYILVNQQITMNKIREETNNKTSQISKLKSDNQKLQDEIKMARSDQYSEKLAREKLGLIKQGEIPVINTK</sequence>
<dbReference type="OrthoDB" id="9815382at2"/>
<accession>A0A1W1XWV9</accession>
<protein>
    <submittedName>
        <fullName evidence="3">Septum formation initiator</fullName>
    </submittedName>
</protein>
<dbReference type="EMBL" id="FWXH01000024">
    <property type="protein sequence ID" value="SMC28324.1"/>
    <property type="molecule type" value="Genomic_DNA"/>
</dbReference>
<evidence type="ECO:0000256" key="1">
    <source>
        <dbReference type="SAM" id="Coils"/>
    </source>
</evidence>
<keyword evidence="4" id="KW-1185">Reference proteome</keyword>
<dbReference type="RefSeq" id="WP_084117468.1">
    <property type="nucleotide sequence ID" value="NZ_FWXH01000024.1"/>
</dbReference>
<keyword evidence="1" id="KW-0175">Coiled coil</keyword>